<dbReference type="InterPro" id="IPR053930">
    <property type="entry name" value="RapZ-like_N"/>
</dbReference>
<dbReference type="InterPro" id="IPR027417">
    <property type="entry name" value="P-loop_NTPase"/>
</dbReference>
<dbReference type="PIRSF" id="PIRSF005052">
    <property type="entry name" value="P-loopkin"/>
    <property type="match status" value="1"/>
</dbReference>
<dbReference type="HAMAP" id="MF_00636">
    <property type="entry name" value="RapZ_like"/>
    <property type="match status" value="1"/>
</dbReference>
<feature type="domain" description="RapZ-like N-terminal" evidence="5">
    <location>
        <begin position="1"/>
        <end position="157"/>
    </location>
</feature>
<keyword evidence="8" id="KW-1185">Reference proteome</keyword>
<keyword evidence="2 4" id="KW-0067">ATP-binding</keyword>
<dbReference type="AlphaFoldDB" id="C6LH81"/>
<evidence type="ECO:0000259" key="6">
    <source>
        <dbReference type="Pfam" id="PF22740"/>
    </source>
</evidence>
<dbReference type="EMBL" id="ACCL02000013">
    <property type="protein sequence ID" value="EET60140.1"/>
    <property type="molecule type" value="Genomic_DNA"/>
</dbReference>
<dbReference type="SUPFAM" id="SSF52540">
    <property type="entry name" value="P-loop containing nucleoside triphosphate hydrolases"/>
    <property type="match status" value="1"/>
</dbReference>
<comment type="caution">
    <text evidence="7">The sequence shown here is derived from an EMBL/GenBank/DDBJ whole genome shotgun (WGS) entry which is preliminary data.</text>
</comment>
<dbReference type="PANTHER" id="PTHR30448:SF0">
    <property type="entry name" value="RNASE ADAPTER PROTEIN RAPZ"/>
    <property type="match status" value="1"/>
</dbReference>
<dbReference type="Gene3D" id="3.40.50.300">
    <property type="entry name" value="P-loop containing nucleotide triphosphate hydrolases"/>
    <property type="match status" value="1"/>
</dbReference>
<name>C6LH81_9FIRM</name>
<dbReference type="InterPro" id="IPR053931">
    <property type="entry name" value="RapZ_C"/>
</dbReference>
<evidence type="ECO:0000256" key="1">
    <source>
        <dbReference type="ARBA" id="ARBA00022741"/>
    </source>
</evidence>
<evidence type="ECO:0000313" key="8">
    <source>
        <dbReference type="Proteomes" id="UP000005561"/>
    </source>
</evidence>
<evidence type="ECO:0000256" key="2">
    <source>
        <dbReference type="ARBA" id="ARBA00022840"/>
    </source>
</evidence>
<keyword evidence="3 4" id="KW-0342">GTP-binding</keyword>
<reference evidence="7" key="1">
    <citation type="submission" date="2009-07" db="EMBL/GenBank/DDBJ databases">
        <authorList>
            <person name="Weinstock G."/>
            <person name="Sodergren E."/>
            <person name="Clifton S."/>
            <person name="Fulton L."/>
            <person name="Fulton B."/>
            <person name="Courtney L."/>
            <person name="Fronick C."/>
            <person name="Harrison M."/>
            <person name="Strong C."/>
            <person name="Farmer C."/>
            <person name="Delahaunty K."/>
            <person name="Markovic C."/>
            <person name="Hall O."/>
            <person name="Minx P."/>
            <person name="Tomlinson C."/>
            <person name="Mitreva M."/>
            <person name="Nelson J."/>
            <person name="Hou S."/>
            <person name="Wollam A."/>
            <person name="Pepin K.H."/>
            <person name="Johnson M."/>
            <person name="Bhonagiri V."/>
            <person name="Nash W.E."/>
            <person name="Warren W."/>
            <person name="Chinwalla A."/>
            <person name="Mardis E.R."/>
            <person name="Wilson R.K."/>
        </authorList>
    </citation>
    <scope>NUCLEOTIDE SEQUENCE [LARGE SCALE GENOMIC DNA]</scope>
    <source>
        <strain evidence="7">DSM 14469</strain>
    </source>
</reference>
<dbReference type="GO" id="GO:0005525">
    <property type="term" value="F:GTP binding"/>
    <property type="evidence" value="ECO:0007669"/>
    <property type="project" value="UniProtKB-UniRule"/>
</dbReference>
<feature type="binding site" evidence="4">
    <location>
        <begin position="59"/>
        <end position="62"/>
    </location>
    <ligand>
        <name>GTP</name>
        <dbReference type="ChEBI" id="CHEBI:37565"/>
    </ligand>
</feature>
<dbReference type="InterPro" id="IPR005337">
    <property type="entry name" value="RapZ-like"/>
</dbReference>
<dbReference type="eggNOG" id="COG1660">
    <property type="taxonomic scope" value="Bacteria"/>
</dbReference>
<keyword evidence="1 4" id="KW-0547">Nucleotide-binding</keyword>
<gene>
    <name evidence="7" type="ORF">BRYFOR_07991</name>
</gene>
<dbReference type="Proteomes" id="UP000005561">
    <property type="component" value="Unassembled WGS sequence"/>
</dbReference>
<evidence type="ECO:0000259" key="5">
    <source>
        <dbReference type="Pfam" id="PF03668"/>
    </source>
</evidence>
<proteinExistence type="inferred from homology"/>
<feature type="domain" description="RapZ C-terminal" evidence="6">
    <location>
        <begin position="163"/>
        <end position="283"/>
    </location>
</feature>
<sequence>MRLVIVTGMSGAGKVSALKILEDMGYYCVDNLPIPLLPTFVDLVYTQSAEITKAAIGIDIRNGNGLQDIGGYLEQIEKSGCAYEILFMDASDATLIRRYKETRRVHPMTGDRRIDHGIEEERRQLAFLKKKADYIIDTSNLLIRELVRSLNQIFVENQEFKNMVVTIVSFGFKYGIPTDADLVFDVRFLPNPYYVEELKTQTGNDLPVQEYVMNCSQAGTFLAKLTDMVNFLIPNYVLEGKNSLVIGIGCTGGKHRSVTIANKLFEQLAGETEYSVRIEHRDINR</sequence>
<evidence type="ECO:0000256" key="4">
    <source>
        <dbReference type="HAMAP-Rule" id="MF_00636"/>
    </source>
</evidence>
<evidence type="ECO:0000256" key="3">
    <source>
        <dbReference type="ARBA" id="ARBA00023134"/>
    </source>
</evidence>
<dbReference type="STRING" id="168384.SAMN05660368_02758"/>
<accession>C6LH81</accession>
<protein>
    <submittedName>
        <fullName evidence="7">Uncharacterized protein</fullName>
    </submittedName>
</protein>
<feature type="binding site" evidence="4">
    <location>
        <begin position="8"/>
        <end position="15"/>
    </location>
    <ligand>
        <name>ATP</name>
        <dbReference type="ChEBI" id="CHEBI:30616"/>
    </ligand>
</feature>
<dbReference type="GO" id="GO:0005524">
    <property type="term" value="F:ATP binding"/>
    <property type="evidence" value="ECO:0007669"/>
    <property type="project" value="UniProtKB-UniRule"/>
</dbReference>
<dbReference type="Pfam" id="PF03668">
    <property type="entry name" value="RapZ-like_N"/>
    <property type="match status" value="1"/>
</dbReference>
<dbReference type="PANTHER" id="PTHR30448">
    <property type="entry name" value="RNASE ADAPTER PROTEIN RAPZ"/>
    <property type="match status" value="1"/>
</dbReference>
<dbReference type="Pfam" id="PF22740">
    <property type="entry name" value="PapZ_C"/>
    <property type="match status" value="1"/>
</dbReference>
<dbReference type="RefSeq" id="WP_006862777.1">
    <property type="nucleotide sequence ID" value="NZ_ACCL02000013.1"/>
</dbReference>
<organism evidence="7 8">
    <name type="scientific">Marvinbryantia formatexigens DSM 14469</name>
    <dbReference type="NCBI Taxonomy" id="478749"/>
    <lineage>
        <taxon>Bacteria</taxon>
        <taxon>Bacillati</taxon>
        <taxon>Bacillota</taxon>
        <taxon>Clostridia</taxon>
        <taxon>Lachnospirales</taxon>
        <taxon>Lachnospiraceae</taxon>
        <taxon>Marvinbryantia</taxon>
    </lineage>
</organism>
<dbReference type="NCBIfam" id="NF003828">
    <property type="entry name" value="PRK05416.1"/>
    <property type="match status" value="1"/>
</dbReference>
<dbReference type="OrthoDB" id="9784461at2"/>
<evidence type="ECO:0000313" key="7">
    <source>
        <dbReference type="EMBL" id="EET60140.1"/>
    </source>
</evidence>